<dbReference type="SUPFAM" id="SSF53756">
    <property type="entry name" value="UDP-Glycosyltransferase/glycogen phosphorylase"/>
    <property type="match status" value="1"/>
</dbReference>
<evidence type="ECO:0000313" key="3">
    <source>
        <dbReference type="EMBL" id="SIS42881.1"/>
    </source>
</evidence>
<evidence type="ECO:0000313" key="4">
    <source>
        <dbReference type="Proteomes" id="UP000185999"/>
    </source>
</evidence>
<dbReference type="Proteomes" id="UP000185999">
    <property type="component" value="Unassembled WGS sequence"/>
</dbReference>
<dbReference type="Gene3D" id="3.40.50.2000">
    <property type="entry name" value="Glycogen Phosphorylase B"/>
    <property type="match status" value="2"/>
</dbReference>
<dbReference type="GO" id="GO:0016757">
    <property type="term" value="F:glycosyltransferase activity"/>
    <property type="evidence" value="ECO:0007669"/>
    <property type="project" value="InterPro"/>
</dbReference>
<dbReference type="GO" id="GO:1901135">
    <property type="term" value="P:carbohydrate derivative metabolic process"/>
    <property type="evidence" value="ECO:0007669"/>
    <property type="project" value="UniProtKB-ARBA"/>
</dbReference>
<keyword evidence="4" id="KW-1185">Reference proteome</keyword>
<dbReference type="EMBL" id="FTOE01000001">
    <property type="protein sequence ID" value="SIS42881.1"/>
    <property type="molecule type" value="Genomic_DNA"/>
</dbReference>
<feature type="domain" description="Glycosyl transferase family 1" evidence="1">
    <location>
        <begin position="184"/>
        <end position="339"/>
    </location>
</feature>
<dbReference type="Pfam" id="PF13439">
    <property type="entry name" value="Glyco_transf_4"/>
    <property type="match status" value="1"/>
</dbReference>
<dbReference type="OrthoDB" id="8523124at2"/>
<protein>
    <submittedName>
        <fullName evidence="3">Glycosyltransferase involved in cell wall bisynthesis</fullName>
    </submittedName>
</protein>
<organism evidence="3 4">
    <name type="scientific">Neptunomonas antarctica</name>
    <dbReference type="NCBI Taxonomy" id="619304"/>
    <lineage>
        <taxon>Bacteria</taxon>
        <taxon>Pseudomonadati</taxon>
        <taxon>Pseudomonadota</taxon>
        <taxon>Gammaproteobacteria</taxon>
        <taxon>Oceanospirillales</taxon>
        <taxon>Oceanospirillaceae</taxon>
        <taxon>Neptunomonas</taxon>
    </lineage>
</organism>
<dbReference type="RefSeq" id="WP_054342625.1">
    <property type="nucleotide sequence ID" value="NZ_FTOE01000001.1"/>
</dbReference>
<dbReference type="STRING" id="619304.SAMN05421760_101431"/>
<dbReference type="InterPro" id="IPR028098">
    <property type="entry name" value="Glyco_trans_4-like_N"/>
</dbReference>
<evidence type="ECO:0000259" key="1">
    <source>
        <dbReference type="Pfam" id="PF00534"/>
    </source>
</evidence>
<dbReference type="InterPro" id="IPR001296">
    <property type="entry name" value="Glyco_trans_1"/>
</dbReference>
<gene>
    <name evidence="3" type="ORF">SAMN05421760_101431</name>
</gene>
<keyword evidence="3" id="KW-0808">Transferase</keyword>
<dbReference type="Pfam" id="PF00534">
    <property type="entry name" value="Glycos_transf_1"/>
    <property type="match status" value="1"/>
</dbReference>
<dbReference type="PANTHER" id="PTHR12526:SF638">
    <property type="entry name" value="SPORE COAT PROTEIN SA"/>
    <property type="match status" value="1"/>
</dbReference>
<accession>A0A1N7J0Y8</accession>
<reference evidence="4" key="1">
    <citation type="submission" date="2017-01" db="EMBL/GenBank/DDBJ databases">
        <authorList>
            <person name="Varghese N."/>
            <person name="Submissions S."/>
        </authorList>
    </citation>
    <scope>NUCLEOTIDE SEQUENCE [LARGE SCALE GENOMIC DNA]</scope>
    <source>
        <strain evidence="4">DSM 22306</strain>
    </source>
</reference>
<proteinExistence type="predicted"/>
<name>A0A1N7J0Y8_9GAMM</name>
<dbReference type="AlphaFoldDB" id="A0A1N7J0Y8"/>
<sequence>MKVVQVLPDLNGGGVERGSLEVAEALVKAGHESIVISAGGNMVAELVAADSRHVAWDLGKKSLLTFRHIWAVRKWLIKEQPDILHLRSRMPAWVVWLAWRGLPELSRPHLVMTVHGLYSVSAYSAIMLKGEKVIAVSDTVKAYISTQYPDTDMSKVVRIFRGVDQDDFVYGYQPSAEWTTAWYQQYPQTQDKIILTLPGRLTRLKGHHDFIELIERLKLAGLNVCGLIVGGEDPKRKAYAQELLACVNDKGLGDAIVFTSARSDIRDIYSISNAVFSLSTKPESFGRTVLEALRMGVATIGYNHGGVGEILSAMFPAGKVVLGDAEALDDAVKRVIADKLIPAKSACFTKQQMLEKTLLVYASLIDTPVISSPSNKES</sequence>
<evidence type="ECO:0000259" key="2">
    <source>
        <dbReference type="Pfam" id="PF13439"/>
    </source>
</evidence>
<dbReference type="PANTHER" id="PTHR12526">
    <property type="entry name" value="GLYCOSYLTRANSFERASE"/>
    <property type="match status" value="1"/>
</dbReference>
<feature type="domain" description="Glycosyltransferase subfamily 4-like N-terminal" evidence="2">
    <location>
        <begin position="13"/>
        <end position="166"/>
    </location>
</feature>